<organism evidence="1 2">
    <name type="scientific">Brassica cretica</name>
    <name type="common">Mustard</name>
    <dbReference type="NCBI Taxonomy" id="69181"/>
    <lineage>
        <taxon>Eukaryota</taxon>
        <taxon>Viridiplantae</taxon>
        <taxon>Streptophyta</taxon>
        <taxon>Embryophyta</taxon>
        <taxon>Tracheophyta</taxon>
        <taxon>Spermatophyta</taxon>
        <taxon>Magnoliopsida</taxon>
        <taxon>eudicotyledons</taxon>
        <taxon>Gunneridae</taxon>
        <taxon>Pentapetalae</taxon>
        <taxon>rosids</taxon>
        <taxon>malvids</taxon>
        <taxon>Brassicales</taxon>
        <taxon>Brassicaceae</taxon>
        <taxon>Brassiceae</taxon>
        <taxon>Brassica</taxon>
    </lineage>
</organism>
<evidence type="ECO:0000313" key="2">
    <source>
        <dbReference type="Proteomes" id="UP000266723"/>
    </source>
</evidence>
<dbReference type="Pfam" id="PF01063">
    <property type="entry name" value="Aminotran_4"/>
    <property type="match status" value="1"/>
</dbReference>
<evidence type="ECO:0008006" key="3">
    <source>
        <dbReference type="Google" id="ProtNLM"/>
    </source>
</evidence>
<sequence length="359" mass="39966">MSNCRFLYHNGVVLEAPPVATFLQSLPGAYTTTRTINSGTTFLFWERHVKRLSSSIRILLDSKPELLFSSGSSSRVWINQTVHESSIYDLVNGSMSKAMRCGVVKERGRLCGEELAVTVLVTGNVEKLSRLGDEKCDQERKVVDFLDVWLHIGGYSLGVGEKAASLALVGHGRDVANAKYSDWVRLRKPLEKFRPPSTTELLLSNDGDRLLEGCVTNFFVVCRRVQRKKSSSGSLYGESLGEYEVQTAPVTDGVLPGVIREIVIEVCISKGIPYRERAPSWSERELWEEAFITSSLRILQHVGTIKVPVGSLEALACTKPEEIEWKEKRFEEGPGMITELIQKAIMEGIEEGFPLEGLV</sequence>
<comment type="caution">
    <text evidence="1">The sequence shown here is derived from an EMBL/GenBank/DDBJ whole genome shotgun (WGS) entry which is preliminary data.</text>
</comment>
<dbReference type="InterPro" id="IPR001544">
    <property type="entry name" value="Aminotrans_IV"/>
</dbReference>
<dbReference type="SUPFAM" id="SSF56752">
    <property type="entry name" value="D-aminoacid aminotransferase-like PLP-dependent enzymes"/>
    <property type="match status" value="1"/>
</dbReference>
<dbReference type="EMBL" id="QGKV02002055">
    <property type="protein sequence ID" value="KAF3496845.1"/>
    <property type="molecule type" value="Genomic_DNA"/>
</dbReference>
<dbReference type="Gene3D" id="3.20.10.10">
    <property type="entry name" value="D-amino Acid Aminotransferase, subunit A, domain 2"/>
    <property type="match status" value="1"/>
</dbReference>
<dbReference type="PANTHER" id="PTHR47703">
    <property type="entry name" value="D-AMINOACID AMINOTRANSFERASE-LIKE PLP-DEPENDENT ENZYMES SUPERFAMILY PROTEIN"/>
    <property type="match status" value="1"/>
</dbReference>
<dbReference type="InterPro" id="IPR043132">
    <property type="entry name" value="BCAT-like_C"/>
</dbReference>
<dbReference type="CDD" id="cd00449">
    <property type="entry name" value="PLPDE_IV"/>
    <property type="match status" value="1"/>
</dbReference>
<accession>A0ABQ7AGU4</accession>
<dbReference type="InterPro" id="IPR036038">
    <property type="entry name" value="Aminotransferase-like"/>
</dbReference>
<proteinExistence type="predicted"/>
<name>A0ABQ7AGU4_BRACR</name>
<evidence type="ECO:0000313" key="1">
    <source>
        <dbReference type="EMBL" id="KAF3496845.1"/>
    </source>
</evidence>
<dbReference type="PANTHER" id="PTHR47703:SF2">
    <property type="entry name" value="D-AMINOACID AMINOTRANSFERASE-LIKE PLP-DEPENDENT ENZYMES SUPERFAMILY PROTEIN"/>
    <property type="match status" value="1"/>
</dbReference>
<dbReference type="Proteomes" id="UP000266723">
    <property type="component" value="Unassembled WGS sequence"/>
</dbReference>
<protein>
    <recommendedName>
        <fullName evidence="3">D-aminoacid aminotransferase-like PLP-dependent enzymes superfamily protein</fullName>
    </recommendedName>
</protein>
<keyword evidence="2" id="KW-1185">Reference proteome</keyword>
<reference evidence="1 2" key="1">
    <citation type="journal article" date="2020" name="BMC Genomics">
        <title>Intraspecific diversification of the crop wild relative Brassica cretica Lam. using demographic model selection.</title>
        <authorList>
            <person name="Kioukis A."/>
            <person name="Michalopoulou V.A."/>
            <person name="Briers L."/>
            <person name="Pirintsos S."/>
            <person name="Studholme D.J."/>
            <person name="Pavlidis P."/>
            <person name="Sarris P.F."/>
        </authorList>
    </citation>
    <scope>NUCLEOTIDE SEQUENCE [LARGE SCALE GENOMIC DNA]</scope>
    <source>
        <strain evidence="2">cv. PFS-1207/04</strain>
    </source>
</reference>
<gene>
    <name evidence="1" type="ORF">DY000_02056220</name>
</gene>